<name>A0A939LQK3_9CELL</name>
<evidence type="ECO:0000259" key="3">
    <source>
        <dbReference type="PROSITE" id="PS50111"/>
    </source>
</evidence>
<dbReference type="SUPFAM" id="SSF55781">
    <property type="entry name" value="GAF domain-like"/>
    <property type="match status" value="2"/>
</dbReference>
<dbReference type="RefSeq" id="WP_208056286.1">
    <property type="nucleotide sequence ID" value="NZ_JAGEMK010000006.1"/>
</dbReference>
<evidence type="ECO:0000256" key="2">
    <source>
        <dbReference type="PROSITE-ProRule" id="PRU00284"/>
    </source>
</evidence>
<dbReference type="Pfam" id="PF00015">
    <property type="entry name" value="MCPsignal"/>
    <property type="match status" value="1"/>
</dbReference>
<keyword evidence="1 2" id="KW-0807">Transducer</keyword>
<organism evidence="4 5">
    <name type="scientific">Actinotalea soli</name>
    <dbReference type="NCBI Taxonomy" id="2819234"/>
    <lineage>
        <taxon>Bacteria</taxon>
        <taxon>Bacillati</taxon>
        <taxon>Actinomycetota</taxon>
        <taxon>Actinomycetes</taxon>
        <taxon>Micrococcales</taxon>
        <taxon>Cellulomonadaceae</taxon>
        <taxon>Actinotalea</taxon>
    </lineage>
</organism>
<dbReference type="PROSITE" id="PS50111">
    <property type="entry name" value="CHEMOTAXIS_TRANSDUC_2"/>
    <property type="match status" value="1"/>
</dbReference>
<protein>
    <submittedName>
        <fullName evidence="4">GAF domain-containing protein</fullName>
    </submittedName>
</protein>
<dbReference type="SMART" id="SM00065">
    <property type="entry name" value="GAF"/>
    <property type="match status" value="2"/>
</dbReference>
<dbReference type="Proteomes" id="UP000664209">
    <property type="component" value="Unassembled WGS sequence"/>
</dbReference>
<dbReference type="PANTHER" id="PTHR32089:SF112">
    <property type="entry name" value="LYSOZYME-LIKE PROTEIN-RELATED"/>
    <property type="match status" value="1"/>
</dbReference>
<dbReference type="GO" id="GO:0016020">
    <property type="term" value="C:membrane"/>
    <property type="evidence" value="ECO:0007669"/>
    <property type="project" value="InterPro"/>
</dbReference>
<dbReference type="SMART" id="SM00283">
    <property type="entry name" value="MA"/>
    <property type="match status" value="1"/>
</dbReference>
<dbReference type="Pfam" id="PF13185">
    <property type="entry name" value="GAF_2"/>
    <property type="match status" value="2"/>
</dbReference>
<keyword evidence="5" id="KW-1185">Reference proteome</keyword>
<proteinExistence type="predicted"/>
<dbReference type="InterPro" id="IPR029016">
    <property type="entry name" value="GAF-like_dom_sf"/>
</dbReference>
<sequence>MFSRRPAAQAAQTVALAEANANLEAINAVVVALASTTTADEAVATALSTVRRCFGWVYGSYWRISADGKTLRFDQESGDAGAEFRRVTQEASFAEGVGLSGRAWRRRELVFVADLGTLTDCVRAPAAQRAGVRSGVCFPLYEDGAVAGTMDFFTTETLDPSAARLDALRSIGVLVSQAIERLSTGERQAEAAQDTAAVAAVLRGLSTASTREQALGTALDTIRAGFGWAYGSYWAISDQDRALHFVQESGDAGDEFRRVTRTASFAEGVGLAGRAWRSRDLLFVPDLADVTDCVRAPAAGRAGVKSGVCLPIVVGGQVVGTMDFFVTHTIALTDGREQALRNTAFLVGQALERFASADRLETAGKELVISIEEVERNVLSATTVATEGQRLAENANREVAGLGESSVQIGKVVEVIQSIAAQTNLLALNATIEAARAGEAGRGFAVVANEVKELANETAQATTEVTAKIQAIQSQVDDVIVSIDQIRGTVDKINETQTVISGVLTEQVAVTRAILS</sequence>
<dbReference type="Gene3D" id="3.30.450.40">
    <property type="match status" value="2"/>
</dbReference>
<feature type="domain" description="Methyl-accepting transducer" evidence="3">
    <location>
        <begin position="355"/>
        <end position="516"/>
    </location>
</feature>
<comment type="caution">
    <text evidence="4">The sequence shown here is derived from an EMBL/GenBank/DDBJ whole genome shotgun (WGS) entry which is preliminary data.</text>
</comment>
<evidence type="ECO:0000313" key="4">
    <source>
        <dbReference type="EMBL" id="MBO1752611.1"/>
    </source>
</evidence>
<dbReference type="AlphaFoldDB" id="A0A939LQK3"/>
<dbReference type="GO" id="GO:0007165">
    <property type="term" value="P:signal transduction"/>
    <property type="evidence" value="ECO:0007669"/>
    <property type="project" value="UniProtKB-KW"/>
</dbReference>
<dbReference type="PANTHER" id="PTHR32089">
    <property type="entry name" value="METHYL-ACCEPTING CHEMOTAXIS PROTEIN MCPB"/>
    <property type="match status" value="1"/>
</dbReference>
<dbReference type="SUPFAM" id="SSF58104">
    <property type="entry name" value="Methyl-accepting chemotaxis protein (MCP) signaling domain"/>
    <property type="match status" value="1"/>
</dbReference>
<evidence type="ECO:0000256" key="1">
    <source>
        <dbReference type="ARBA" id="ARBA00023224"/>
    </source>
</evidence>
<dbReference type="InterPro" id="IPR003018">
    <property type="entry name" value="GAF"/>
</dbReference>
<dbReference type="EMBL" id="JAGEMK010000006">
    <property type="protein sequence ID" value="MBO1752611.1"/>
    <property type="molecule type" value="Genomic_DNA"/>
</dbReference>
<gene>
    <name evidence="4" type="ORF">J4G33_12430</name>
</gene>
<evidence type="ECO:0000313" key="5">
    <source>
        <dbReference type="Proteomes" id="UP000664209"/>
    </source>
</evidence>
<dbReference type="Gene3D" id="1.10.287.950">
    <property type="entry name" value="Methyl-accepting chemotaxis protein"/>
    <property type="match status" value="1"/>
</dbReference>
<reference evidence="4" key="1">
    <citation type="submission" date="2021-03" db="EMBL/GenBank/DDBJ databases">
        <title>Actinotalea soli sp. nov., isolated from soil.</title>
        <authorList>
            <person name="Ping W."/>
            <person name="Zhang J."/>
        </authorList>
    </citation>
    <scope>NUCLEOTIDE SEQUENCE</scope>
    <source>
        <strain evidence="4">BY-33</strain>
    </source>
</reference>
<dbReference type="InterPro" id="IPR004089">
    <property type="entry name" value="MCPsignal_dom"/>
</dbReference>
<accession>A0A939LQK3</accession>